<dbReference type="NCBIfam" id="NF047353">
    <property type="entry name" value="tube_lmo2291"/>
    <property type="match status" value="1"/>
</dbReference>
<gene>
    <name evidence="1" type="ORF">WCD41_06780</name>
</gene>
<evidence type="ECO:0000313" key="1">
    <source>
        <dbReference type="EMBL" id="MEJ2886151.1"/>
    </source>
</evidence>
<sequence>MPATQIDARGWIFQVESSTPNTWLGIGGVTEFSIDRSENEEEFDTTTFDSGGWYESEAAQRGAICELTYREKRDAGVLDSGQARMYAVAKLVGPDSLVRFRFRHTTQTGASAWEVWSAWCGLGEASGEVNDKTESEATWHLSGAPTYMALV</sequence>
<dbReference type="EMBL" id="JBBEGL010000002">
    <property type="protein sequence ID" value="MEJ2886151.1"/>
    <property type="molecule type" value="Genomic_DNA"/>
</dbReference>
<evidence type="ECO:0000313" key="2">
    <source>
        <dbReference type="Proteomes" id="UP001370100"/>
    </source>
</evidence>
<accession>A0ABU8N197</accession>
<dbReference type="RefSeq" id="WP_337712639.1">
    <property type="nucleotide sequence ID" value="NZ_JBBEGL010000002.1"/>
</dbReference>
<comment type="caution">
    <text evidence="1">The sequence shown here is derived from an EMBL/GenBank/DDBJ whole genome shotgun (WGS) entry which is preliminary data.</text>
</comment>
<organism evidence="1 2">
    <name type="scientific">Actinomycetospora aeridis</name>
    <dbReference type="NCBI Taxonomy" id="3129231"/>
    <lineage>
        <taxon>Bacteria</taxon>
        <taxon>Bacillati</taxon>
        <taxon>Actinomycetota</taxon>
        <taxon>Actinomycetes</taxon>
        <taxon>Pseudonocardiales</taxon>
        <taxon>Pseudonocardiaceae</taxon>
        <taxon>Actinomycetospora</taxon>
    </lineage>
</organism>
<dbReference type="Proteomes" id="UP001370100">
    <property type="component" value="Unassembled WGS sequence"/>
</dbReference>
<evidence type="ECO:0008006" key="3">
    <source>
        <dbReference type="Google" id="ProtNLM"/>
    </source>
</evidence>
<reference evidence="1 2" key="1">
    <citation type="submission" date="2024-03" db="EMBL/GenBank/DDBJ databases">
        <title>Actinomycetospora sp. OC33-EN06, a novel actinomycete isolated from wild orchid (Aerides multiflora).</title>
        <authorList>
            <person name="Suriyachadkun C."/>
        </authorList>
    </citation>
    <scope>NUCLEOTIDE SEQUENCE [LARGE SCALE GENOMIC DNA]</scope>
    <source>
        <strain evidence="1 2">OC33-EN06</strain>
    </source>
</reference>
<name>A0ABU8N197_9PSEU</name>
<protein>
    <recommendedName>
        <fullName evidence="3">Phage tail protein</fullName>
    </recommendedName>
</protein>
<keyword evidence="2" id="KW-1185">Reference proteome</keyword>
<proteinExistence type="predicted"/>